<dbReference type="Pfam" id="PF01079">
    <property type="entry name" value="Hint"/>
    <property type="match status" value="1"/>
</dbReference>
<evidence type="ECO:0000259" key="2">
    <source>
        <dbReference type="Pfam" id="PF01079"/>
    </source>
</evidence>
<dbReference type="PANTHER" id="PTHR11889">
    <property type="entry name" value="HEDGEHOG"/>
    <property type="match status" value="1"/>
</dbReference>
<keyword evidence="1" id="KW-0812">Transmembrane</keyword>
<comment type="caution">
    <text evidence="3">The sequence shown here is derived from an EMBL/GenBank/DDBJ whole genome shotgun (WGS) entry which is preliminary data.</text>
</comment>
<dbReference type="STRING" id="33097.A0A150FUN1"/>
<dbReference type="OrthoDB" id="5212at2759"/>
<feature type="transmembrane region" description="Helical" evidence="1">
    <location>
        <begin position="26"/>
        <end position="50"/>
    </location>
</feature>
<keyword evidence="1" id="KW-1133">Transmembrane helix</keyword>
<dbReference type="Proteomes" id="UP000075714">
    <property type="component" value="Unassembled WGS sequence"/>
</dbReference>
<gene>
    <name evidence="3" type="ORF">GPECTOR_533g535</name>
</gene>
<feature type="transmembrane region" description="Helical" evidence="1">
    <location>
        <begin position="437"/>
        <end position="460"/>
    </location>
</feature>
<accession>A0A150FUN1</accession>
<dbReference type="SUPFAM" id="SSF51294">
    <property type="entry name" value="Hedgehog/intein (Hint) domain"/>
    <property type="match status" value="1"/>
</dbReference>
<evidence type="ECO:0000313" key="4">
    <source>
        <dbReference type="Proteomes" id="UP000075714"/>
    </source>
</evidence>
<dbReference type="InterPro" id="IPR036844">
    <property type="entry name" value="Hint_dom_sf"/>
</dbReference>
<sequence>MNPTMIAAAVVDEVVKEQQVGKIYKFMTIGLFIVCVVLIGALTGITWAIVNLSKEVKAANSNANNGNYQFLVTKDDKATVTGGAVLGLSSSLQKVTNGTVGNLTASVNAASSRRRALVSMDDFNATKIVLYGTLDFPTVQEGCEILYNGLTSFLIRTNSSLVGEGSLYTTATIVEETGCDNVGSREVTAYVNADGNYYILLCHPGLVRDDAAKTGYCEVCVLVDGRAVAVRMDELKYGDLVRSYDRITGAVSYKPVYLFGHRQAGGAAMPYLHITAAGRTLVATGGHFLPVCAASCTAQDLAAGSAVLENRRAADVAVGDVVLLVGGTDGQGDGDGAAASPALATVSHVDTLLARGAFNPYVRGADLIVDGVVASPHSDWILDAVAPAWMVPYLPYIYEVLLAPVYGLYCMVGPATAEWLAHGLGLADVGSASHYGIGYVVVLASFGAPLLVSAAALLGGSKAKRPLRMMKH</sequence>
<dbReference type="PANTHER" id="PTHR11889:SF31">
    <property type="entry name" value="PROTEIN HEDGEHOG"/>
    <property type="match status" value="1"/>
</dbReference>
<keyword evidence="4" id="KW-1185">Reference proteome</keyword>
<name>A0A150FUN1_GONPE</name>
<reference evidence="4" key="1">
    <citation type="journal article" date="2016" name="Nat. Commun.">
        <title>The Gonium pectorale genome demonstrates co-option of cell cycle regulation during the evolution of multicellularity.</title>
        <authorList>
            <person name="Hanschen E.R."/>
            <person name="Marriage T.N."/>
            <person name="Ferris P.J."/>
            <person name="Hamaji T."/>
            <person name="Toyoda A."/>
            <person name="Fujiyama A."/>
            <person name="Neme R."/>
            <person name="Noguchi H."/>
            <person name="Minakuchi Y."/>
            <person name="Suzuki M."/>
            <person name="Kawai-Toyooka H."/>
            <person name="Smith D.R."/>
            <person name="Sparks H."/>
            <person name="Anderson J."/>
            <person name="Bakaric R."/>
            <person name="Luria V."/>
            <person name="Karger A."/>
            <person name="Kirschner M.W."/>
            <person name="Durand P.M."/>
            <person name="Michod R.E."/>
            <person name="Nozaki H."/>
            <person name="Olson B.J."/>
        </authorList>
    </citation>
    <scope>NUCLEOTIDE SEQUENCE [LARGE SCALE GENOMIC DNA]</scope>
    <source>
        <strain evidence="4">NIES-2863</strain>
    </source>
</reference>
<dbReference type="EMBL" id="LSYV01000530">
    <property type="protein sequence ID" value="KXZ41341.1"/>
    <property type="molecule type" value="Genomic_DNA"/>
</dbReference>
<feature type="domain" description="Hedgehog protein Hint" evidence="2">
    <location>
        <begin position="212"/>
        <end position="388"/>
    </location>
</feature>
<dbReference type="InterPro" id="IPR050387">
    <property type="entry name" value="Hedgehog_Signaling"/>
</dbReference>
<proteinExistence type="predicted"/>
<protein>
    <recommendedName>
        <fullName evidence="2">Hedgehog protein Hint domain-containing protein</fullName>
    </recommendedName>
</protein>
<evidence type="ECO:0000313" key="3">
    <source>
        <dbReference type="EMBL" id="KXZ41341.1"/>
    </source>
</evidence>
<dbReference type="AlphaFoldDB" id="A0A150FUN1"/>
<organism evidence="3 4">
    <name type="scientific">Gonium pectorale</name>
    <name type="common">Green alga</name>
    <dbReference type="NCBI Taxonomy" id="33097"/>
    <lineage>
        <taxon>Eukaryota</taxon>
        <taxon>Viridiplantae</taxon>
        <taxon>Chlorophyta</taxon>
        <taxon>core chlorophytes</taxon>
        <taxon>Chlorophyceae</taxon>
        <taxon>CS clade</taxon>
        <taxon>Chlamydomonadales</taxon>
        <taxon>Volvocaceae</taxon>
        <taxon>Gonium</taxon>
    </lineage>
</organism>
<dbReference type="GO" id="GO:0016540">
    <property type="term" value="P:protein autoprocessing"/>
    <property type="evidence" value="ECO:0007669"/>
    <property type="project" value="InterPro"/>
</dbReference>
<evidence type="ECO:0000256" key="1">
    <source>
        <dbReference type="SAM" id="Phobius"/>
    </source>
</evidence>
<dbReference type="Gene3D" id="2.170.16.10">
    <property type="entry name" value="Hedgehog/Intein (Hint) domain"/>
    <property type="match status" value="1"/>
</dbReference>
<keyword evidence="1" id="KW-0472">Membrane</keyword>
<dbReference type="InterPro" id="IPR001767">
    <property type="entry name" value="Hedgehog_Hint"/>
</dbReference>
<feature type="transmembrane region" description="Helical" evidence="1">
    <location>
        <begin position="396"/>
        <end position="417"/>
    </location>
</feature>